<comment type="caution">
    <text evidence="1">The sequence shown here is derived from an EMBL/GenBank/DDBJ whole genome shotgun (WGS) entry which is preliminary data.</text>
</comment>
<accession>A0ACC7NV75</accession>
<gene>
    <name evidence="1" type="ORF">ACI1P1_09735</name>
</gene>
<name>A0ACC7NV75_9BACL</name>
<dbReference type="EMBL" id="JBJURJ010000005">
    <property type="protein sequence ID" value="MFM9328568.1"/>
    <property type="molecule type" value="Genomic_DNA"/>
</dbReference>
<dbReference type="Proteomes" id="UP001631969">
    <property type="component" value="Unassembled WGS sequence"/>
</dbReference>
<organism evidence="1 2">
    <name type="scientific">Paenibacillus mesotrionivorans</name>
    <dbReference type="NCBI Taxonomy" id="3160968"/>
    <lineage>
        <taxon>Bacteria</taxon>
        <taxon>Bacillati</taxon>
        <taxon>Bacillota</taxon>
        <taxon>Bacilli</taxon>
        <taxon>Bacillales</taxon>
        <taxon>Paenibacillaceae</taxon>
        <taxon>Paenibacillus</taxon>
    </lineage>
</organism>
<reference evidence="1" key="1">
    <citation type="submission" date="2024-12" db="EMBL/GenBank/DDBJ databases">
        <authorList>
            <person name="Wu N."/>
        </authorList>
    </citation>
    <scope>NUCLEOTIDE SEQUENCE</scope>
    <source>
        <strain evidence="1">P15</strain>
    </source>
</reference>
<proteinExistence type="predicted"/>
<evidence type="ECO:0000313" key="2">
    <source>
        <dbReference type="Proteomes" id="UP001631969"/>
    </source>
</evidence>
<keyword evidence="1" id="KW-0378">Hydrolase</keyword>
<keyword evidence="2" id="KW-1185">Reference proteome</keyword>
<sequence>MMEYSIRGAGRPILVFHGGHSNCREEFGYDELLRSGYSLLTPSRAGYGQTSAGIGKNLGTACQAYSELLDHLGMDKIDVIAVSAGGASGIYWASHYPQRVRSLTLQSAVSGRWHSPQDKTYKVAQLLFGASMEKYTWAAVRFMSNHFARVMFKQMAPSFSILPYSEVLARTREGDILAFCKMNNRQRSGHGFLLDLPQINSITESDLNNIRCPTLIQHSPNDGAVPIEHARRAHQHITGSRLHLLDTWGHLIWLGKGSEALHPELLEFLAQA</sequence>
<evidence type="ECO:0000313" key="1">
    <source>
        <dbReference type="EMBL" id="MFM9328568.1"/>
    </source>
</evidence>
<protein>
    <submittedName>
        <fullName evidence="1">Alpha/beta fold hydrolase</fullName>
    </submittedName>
</protein>